<proteinExistence type="predicted"/>
<dbReference type="EMBL" id="JBEPCU010001501">
    <property type="protein sequence ID" value="MER6983759.1"/>
    <property type="molecule type" value="Genomic_DNA"/>
</dbReference>
<evidence type="ECO:0000313" key="1">
    <source>
        <dbReference type="EMBL" id="MER6983759.1"/>
    </source>
</evidence>
<gene>
    <name evidence="1" type="ORF">ABT317_44125</name>
</gene>
<evidence type="ECO:0000313" key="2">
    <source>
        <dbReference type="Proteomes" id="UP001458415"/>
    </source>
</evidence>
<keyword evidence="2" id="KW-1185">Reference proteome</keyword>
<dbReference type="Proteomes" id="UP001458415">
    <property type="component" value="Unassembled WGS sequence"/>
</dbReference>
<accession>A0ABV1WHT7</accession>
<sequence>MQPRDALRTAAPEVPLAAALRSWLLHPPGPVAVTLLAVVLVARAARVAVVDAQGGMDNAFVVHAGQVWLQGGAPYADRRFLYLPSSVLFAAGQAMLPAPVLRVAAPV</sequence>
<name>A0ABV1WHT7_9ACTN</name>
<reference evidence="1 2" key="1">
    <citation type="submission" date="2024-06" db="EMBL/GenBank/DDBJ databases">
        <title>The Natural Products Discovery Center: Release of the First 8490 Sequenced Strains for Exploring Actinobacteria Biosynthetic Diversity.</title>
        <authorList>
            <person name="Kalkreuter E."/>
            <person name="Kautsar S.A."/>
            <person name="Yang D."/>
            <person name="Bader C.D."/>
            <person name="Teijaro C.N."/>
            <person name="Fluegel L."/>
            <person name="Davis C.M."/>
            <person name="Simpson J.R."/>
            <person name="Lauterbach L."/>
            <person name="Steele A.D."/>
            <person name="Gui C."/>
            <person name="Meng S."/>
            <person name="Li G."/>
            <person name="Viehrig K."/>
            <person name="Ye F."/>
            <person name="Su P."/>
            <person name="Kiefer A.F."/>
            <person name="Nichols A."/>
            <person name="Cepeda A.J."/>
            <person name="Yan W."/>
            <person name="Fan B."/>
            <person name="Jiang Y."/>
            <person name="Adhikari A."/>
            <person name="Zheng C.-J."/>
            <person name="Schuster L."/>
            <person name="Cowan T.M."/>
            <person name="Smanski M.J."/>
            <person name="Chevrette M.G."/>
            <person name="De Carvalho L.P.S."/>
            <person name="Shen B."/>
        </authorList>
    </citation>
    <scope>NUCLEOTIDE SEQUENCE [LARGE SCALE GENOMIC DNA]</scope>
    <source>
        <strain evidence="1 2">NPDC000634</strain>
    </source>
</reference>
<feature type="non-terminal residue" evidence="1">
    <location>
        <position position="107"/>
    </location>
</feature>
<organism evidence="1 2">
    <name type="scientific">Streptomyces carpinensis</name>
    <dbReference type="NCBI Taxonomy" id="66369"/>
    <lineage>
        <taxon>Bacteria</taxon>
        <taxon>Bacillati</taxon>
        <taxon>Actinomycetota</taxon>
        <taxon>Actinomycetes</taxon>
        <taxon>Kitasatosporales</taxon>
        <taxon>Streptomycetaceae</taxon>
        <taxon>Streptomyces</taxon>
    </lineage>
</organism>
<comment type="caution">
    <text evidence="1">The sequence shown here is derived from an EMBL/GenBank/DDBJ whole genome shotgun (WGS) entry which is preliminary data.</text>
</comment>
<protein>
    <submittedName>
        <fullName evidence="1">Uncharacterized protein</fullName>
    </submittedName>
</protein>